<sequence length="380" mass="40705">MSAALVVVSLEPWDDIWRRNQYLVDGLLRAAPELEVLFVEPAADPVHDALSRRAPRRGAGLRQAEGYGGRLRLLQPTKPLPRVAGPVADAALRAQLRAAVRRLGWTSPVLWINDPLWAQLVTTSGWPSLYDMTDDWVEASRSGRENARLREADELLLRTAGEVVVCSTGLEASRGRVRPVHLVPNAVDVARYRVPAARPADLPAGAVALYAGTLHEDRLDVELAVRTGRALHSEGAALVFVGPNALSAENSARLGAEPGIHVLGGRPFRELPAYLQHADVLVVPHLVDRFTDSLDPLKLYEYQAVGRPIVSTAVAGFRDAAGVVISGADAFPDAVTQLVAPRRDSIEPGEVADWASRVADLAEIISGLRAGAVAGASLPA</sequence>
<comment type="caution">
    <text evidence="1">The sequence shown here is derived from an EMBL/GenBank/DDBJ whole genome shotgun (WGS) entry which is preliminary data.</text>
</comment>
<organism evidence="1 2">
    <name type="scientific">Gryllotalpicola daejeonensis</name>
    <dbReference type="NCBI Taxonomy" id="993087"/>
    <lineage>
        <taxon>Bacteria</taxon>
        <taxon>Bacillati</taxon>
        <taxon>Actinomycetota</taxon>
        <taxon>Actinomycetes</taxon>
        <taxon>Micrococcales</taxon>
        <taxon>Microbacteriaceae</taxon>
        <taxon>Gryllotalpicola</taxon>
    </lineage>
</organism>
<reference evidence="1" key="1">
    <citation type="journal article" date="2014" name="Int. J. Syst. Evol. Microbiol.">
        <title>Complete genome of a new Firmicutes species belonging to the dominant human colonic microbiota ('Ruminococcus bicirculans') reveals two chromosomes and a selective capacity to utilize plant glucans.</title>
        <authorList>
            <consortium name="NISC Comparative Sequencing Program"/>
            <person name="Wegmann U."/>
            <person name="Louis P."/>
            <person name="Goesmann A."/>
            <person name="Henrissat B."/>
            <person name="Duncan S.H."/>
            <person name="Flint H.J."/>
        </authorList>
    </citation>
    <scope>NUCLEOTIDE SEQUENCE</scope>
    <source>
        <strain evidence="1">JCM 17590</strain>
    </source>
</reference>
<keyword evidence="2" id="KW-1185">Reference proteome</keyword>
<reference evidence="1" key="2">
    <citation type="submission" date="2023-12" db="EMBL/GenBank/DDBJ databases">
        <authorList>
            <person name="Sun Q."/>
            <person name="Inoue M."/>
        </authorList>
    </citation>
    <scope>NUCLEOTIDE SEQUENCE</scope>
    <source>
        <strain evidence="1">JCM 17590</strain>
    </source>
</reference>
<proteinExistence type="predicted"/>
<dbReference type="Pfam" id="PF13692">
    <property type="entry name" value="Glyco_trans_1_4"/>
    <property type="match status" value="1"/>
</dbReference>
<protein>
    <recommendedName>
        <fullName evidence="3">Glycosyltransferase</fullName>
    </recommendedName>
</protein>
<dbReference type="EMBL" id="BAABBV010000001">
    <property type="protein sequence ID" value="GAA4161082.1"/>
    <property type="molecule type" value="Genomic_DNA"/>
</dbReference>
<dbReference type="Gene3D" id="3.40.50.2000">
    <property type="entry name" value="Glycogen Phosphorylase B"/>
    <property type="match status" value="1"/>
</dbReference>
<dbReference type="PANTHER" id="PTHR12526">
    <property type="entry name" value="GLYCOSYLTRANSFERASE"/>
    <property type="match status" value="1"/>
</dbReference>
<evidence type="ECO:0000313" key="1">
    <source>
        <dbReference type="EMBL" id="GAA4161082.1"/>
    </source>
</evidence>
<name>A0ABP7ZK51_9MICO</name>
<dbReference type="RefSeq" id="WP_344791440.1">
    <property type="nucleotide sequence ID" value="NZ_BAABBV010000001.1"/>
</dbReference>
<dbReference type="SUPFAM" id="SSF53756">
    <property type="entry name" value="UDP-Glycosyltransferase/glycogen phosphorylase"/>
    <property type="match status" value="1"/>
</dbReference>
<gene>
    <name evidence="1" type="ORF">GCM10022286_18130</name>
</gene>
<evidence type="ECO:0000313" key="2">
    <source>
        <dbReference type="Proteomes" id="UP001415169"/>
    </source>
</evidence>
<dbReference type="Proteomes" id="UP001415169">
    <property type="component" value="Unassembled WGS sequence"/>
</dbReference>
<evidence type="ECO:0008006" key="3">
    <source>
        <dbReference type="Google" id="ProtNLM"/>
    </source>
</evidence>
<accession>A0ABP7ZK51</accession>